<proteinExistence type="predicted"/>
<dbReference type="RefSeq" id="WP_380976051.1">
    <property type="nucleotide sequence ID" value="NZ_JBHTEF010000001.1"/>
</dbReference>
<comment type="caution">
    <text evidence="2">The sequence shown here is derived from an EMBL/GenBank/DDBJ whole genome shotgun (WGS) entry which is preliminary data.</text>
</comment>
<organism evidence="2 3">
    <name type="scientific">Schaalia naturae</name>
    <dbReference type="NCBI Taxonomy" id="635203"/>
    <lineage>
        <taxon>Bacteria</taxon>
        <taxon>Bacillati</taxon>
        <taxon>Actinomycetota</taxon>
        <taxon>Actinomycetes</taxon>
        <taxon>Actinomycetales</taxon>
        <taxon>Actinomycetaceae</taxon>
        <taxon>Schaalia</taxon>
    </lineage>
</organism>
<feature type="region of interest" description="Disordered" evidence="1">
    <location>
        <begin position="91"/>
        <end position="113"/>
    </location>
</feature>
<feature type="compositionally biased region" description="Gly residues" evidence="1">
    <location>
        <begin position="96"/>
        <end position="113"/>
    </location>
</feature>
<name>A0ABW2SPS0_9ACTO</name>
<gene>
    <name evidence="2" type="ORF">ACFQWG_13290</name>
</gene>
<dbReference type="Proteomes" id="UP001596527">
    <property type="component" value="Unassembled WGS sequence"/>
</dbReference>
<evidence type="ECO:0000313" key="2">
    <source>
        <dbReference type="EMBL" id="MFC7582167.1"/>
    </source>
</evidence>
<evidence type="ECO:0008006" key="4">
    <source>
        <dbReference type="Google" id="ProtNLM"/>
    </source>
</evidence>
<reference evidence="3" key="1">
    <citation type="journal article" date="2019" name="Int. J. Syst. Evol. Microbiol.">
        <title>The Global Catalogue of Microorganisms (GCM) 10K type strain sequencing project: providing services to taxonomists for standard genome sequencing and annotation.</title>
        <authorList>
            <consortium name="The Broad Institute Genomics Platform"/>
            <consortium name="The Broad Institute Genome Sequencing Center for Infectious Disease"/>
            <person name="Wu L."/>
            <person name="Ma J."/>
        </authorList>
    </citation>
    <scope>NUCLEOTIDE SEQUENCE [LARGE SCALE GENOMIC DNA]</scope>
    <source>
        <strain evidence="3">CCUG 56698</strain>
    </source>
</reference>
<dbReference type="EMBL" id="JBHTEF010000001">
    <property type="protein sequence ID" value="MFC7582167.1"/>
    <property type="molecule type" value="Genomic_DNA"/>
</dbReference>
<evidence type="ECO:0000313" key="3">
    <source>
        <dbReference type="Proteomes" id="UP001596527"/>
    </source>
</evidence>
<accession>A0ABW2SPS0</accession>
<sequence length="303" mass="30765">MPTFLSLSAAGAPDGAPVEAVGPWAALWGRGDVRDAVREAQDALAHLRFHEGLRRGWPEARAEAAVRDAAALARLEGVRISADDVRDLSLRDSAGEGAGPRGAVVGPGTGGTRGADPGRALALGIWRAQWRLADGFAPLNARQPAARTSPPLPAVVSGIHRDVCSALLASGLVAPSSVALPTDPARLRRALAAAASPAPAILAAAAVLAQFRAAEVFTPGSLAVGGILARWLLVERGVDPTGVAVLSLADAEDPAGAGSALGAWMRGDEDGAAAWVARVARGLARGAQEGEDVALHVQAGRLR</sequence>
<keyword evidence="3" id="KW-1185">Reference proteome</keyword>
<evidence type="ECO:0000256" key="1">
    <source>
        <dbReference type="SAM" id="MobiDB-lite"/>
    </source>
</evidence>
<protein>
    <recommendedName>
        <fullName evidence="4">Fido domain-containing protein</fullName>
    </recommendedName>
</protein>